<sequence>MPWSASTGAAACCQPDLAGNLPGLVRGPGLLLVIAPPGDGKDRDRGGERVPQGLPGDDRGRADEELRRGGGCGAAADLMRCGPHCGWARTGRVSE</sequence>
<feature type="region of interest" description="Disordered" evidence="1">
    <location>
        <begin position="35"/>
        <end position="66"/>
    </location>
</feature>
<keyword evidence="3" id="KW-1185">Reference proteome</keyword>
<feature type="compositionally biased region" description="Basic and acidic residues" evidence="1">
    <location>
        <begin position="39"/>
        <end position="48"/>
    </location>
</feature>
<gene>
    <name evidence="2" type="ORF">GCM10023205_77180</name>
</gene>
<dbReference type="EMBL" id="BAABHS010000048">
    <property type="protein sequence ID" value="GAA4993073.1"/>
    <property type="molecule type" value="Genomic_DNA"/>
</dbReference>
<accession>A0ABP9ICH1</accession>
<reference evidence="3" key="1">
    <citation type="journal article" date="2019" name="Int. J. Syst. Evol. Microbiol.">
        <title>The Global Catalogue of Microorganisms (GCM) 10K type strain sequencing project: providing services to taxonomists for standard genome sequencing and annotation.</title>
        <authorList>
            <consortium name="The Broad Institute Genomics Platform"/>
            <consortium name="The Broad Institute Genome Sequencing Center for Infectious Disease"/>
            <person name="Wu L."/>
            <person name="Ma J."/>
        </authorList>
    </citation>
    <scope>NUCLEOTIDE SEQUENCE [LARGE SCALE GENOMIC DNA]</scope>
    <source>
        <strain evidence="3">JCM 17986</strain>
    </source>
</reference>
<proteinExistence type="predicted"/>
<evidence type="ECO:0000313" key="2">
    <source>
        <dbReference type="EMBL" id="GAA4993073.1"/>
    </source>
</evidence>
<protein>
    <submittedName>
        <fullName evidence="2">Uncharacterized protein</fullName>
    </submittedName>
</protein>
<dbReference type="Proteomes" id="UP001500466">
    <property type="component" value="Unassembled WGS sequence"/>
</dbReference>
<name>A0ABP9ICH1_9ACTN</name>
<comment type="caution">
    <text evidence="2">The sequence shown here is derived from an EMBL/GenBank/DDBJ whole genome shotgun (WGS) entry which is preliminary data.</text>
</comment>
<evidence type="ECO:0000256" key="1">
    <source>
        <dbReference type="SAM" id="MobiDB-lite"/>
    </source>
</evidence>
<feature type="compositionally biased region" description="Basic and acidic residues" evidence="1">
    <location>
        <begin position="56"/>
        <end position="66"/>
    </location>
</feature>
<organism evidence="2 3">
    <name type="scientific">Yinghuangia aomiensis</name>
    <dbReference type="NCBI Taxonomy" id="676205"/>
    <lineage>
        <taxon>Bacteria</taxon>
        <taxon>Bacillati</taxon>
        <taxon>Actinomycetota</taxon>
        <taxon>Actinomycetes</taxon>
        <taxon>Kitasatosporales</taxon>
        <taxon>Streptomycetaceae</taxon>
        <taxon>Yinghuangia</taxon>
    </lineage>
</organism>
<evidence type="ECO:0000313" key="3">
    <source>
        <dbReference type="Proteomes" id="UP001500466"/>
    </source>
</evidence>